<name>A0A3B0ZYU2_9ZZZZ</name>
<keyword evidence="1" id="KW-1133">Transmembrane helix</keyword>
<feature type="transmembrane region" description="Helical" evidence="1">
    <location>
        <begin position="112"/>
        <end position="133"/>
    </location>
</feature>
<feature type="transmembrane region" description="Helical" evidence="1">
    <location>
        <begin position="7"/>
        <end position="33"/>
    </location>
</feature>
<protein>
    <submittedName>
        <fullName evidence="2">Uncharacterized protein</fullName>
    </submittedName>
</protein>
<keyword evidence="1" id="KW-0472">Membrane</keyword>
<gene>
    <name evidence="2" type="ORF">MNBD_GAMMA23-2551</name>
</gene>
<evidence type="ECO:0000256" key="1">
    <source>
        <dbReference type="SAM" id="Phobius"/>
    </source>
</evidence>
<feature type="transmembrane region" description="Helical" evidence="1">
    <location>
        <begin position="63"/>
        <end position="83"/>
    </location>
</feature>
<dbReference type="EMBL" id="UOFT01000038">
    <property type="protein sequence ID" value="VAW94420.1"/>
    <property type="molecule type" value="Genomic_DNA"/>
</dbReference>
<proteinExistence type="predicted"/>
<organism evidence="2">
    <name type="scientific">hydrothermal vent metagenome</name>
    <dbReference type="NCBI Taxonomy" id="652676"/>
    <lineage>
        <taxon>unclassified sequences</taxon>
        <taxon>metagenomes</taxon>
        <taxon>ecological metagenomes</taxon>
    </lineage>
</organism>
<keyword evidence="1" id="KW-0812">Transmembrane</keyword>
<accession>A0A3B0ZYU2</accession>
<dbReference type="AlphaFoldDB" id="A0A3B0ZYU2"/>
<reference evidence="2" key="1">
    <citation type="submission" date="2018-06" db="EMBL/GenBank/DDBJ databases">
        <authorList>
            <person name="Zhirakovskaya E."/>
        </authorList>
    </citation>
    <scope>NUCLEOTIDE SEQUENCE</scope>
</reference>
<evidence type="ECO:0000313" key="2">
    <source>
        <dbReference type="EMBL" id="VAW94420.1"/>
    </source>
</evidence>
<sequence>MPIEEPNIIWTITASGAVIFFTLLAILLPYLIIMHNILYRRLDSILFKEPWFNPAQLIMFKSWPMSFIKTVIYMFLIAYPTYIRKKKRFKDLKNVPVVEPSIILACKLYTTLHVAMILIGVAWMLFIFSVFAMDNWFS</sequence>